<dbReference type="SMART" id="SM00267">
    <property type="entry name" value="GGDEF"/>
    <property type="match status" value="1"/>
</dbReference>
<dbReference type="InterPro" id="IPR001633">
    <property type="entry name" value="EAL_dom"/>
</dbReference>
<organism evidence="4 5">
    <name type="scientific">Methylophilus medardicus</name>
    <dbReference type="NCBI Taxonomy" id="2588534"/>
    <lineage>
        <taxon>Bacteria</taxon>
        <taxon>Pseudomonadati</taxon>
        <taxon>Pseudomonadota</taxon>
        <taxon>Betaproteobacteria</taxon>
        <taxon>Nitrosomonadales</taxon>
        <taxon>Methylophilaceae</taxon>
        <taxon>Methylophilus</taxon>
    </lineage>
</organism>
<dbReference type="SUPFAM" id="SSF141868">
    <property type="entry name" value="EAL domain-like"/>
    <property type="match status" value="1"/>
</dbReference>
<dbReference type="PANTHER" id="PTHR44757">
    <property type="entry name" value="DIGUANYLATE CYCLASE DGCP"/>
    <property type="match status" value="1"/>
</dbReference>
<dbReference type="OrthoDB" id="9813903at2"/>
<reference evidence="5" key="1">
    <citation type="journal article" date="2019" name="ISME J.">
        <title>Evolution in action: habitat transition from sediment to the pelagial leads to genome streamlining in Methylophilaceae.</title>
        <authorList>
            <person name="Salcher M."/>
            <person name="Schaefle D."/>
            <person name="Kaspar M."/>
            <person name="Neuenschwander S.M."/>
            <person name="Ghai R."/>
        </authorList>
    </citation>
    <scope>NUCLEOTIDE SEQUENCE [LARGE SCALE GENOMIC DNA]</scope>
    <source>
        <strain evidence="5">MMS-M-51</strain>
    </source>
</reference>
<dbReference type="InterPro" id="IPR052155">
    <property type="entry name" value="Biofilm_reg_signaling"/>
</dbReference>
<dbReference type="PROSITE" id="PS50887">
    <property type="entry name" value="GGDEF"/>
    <property type="match status" value="1"/>
</dbReference>
<evidence type="ECO:0000259" key="2">
    <source>
        <dbReference type="PROSITE" id="PS50883"/>
    </source>
</evidence>
<dbReference type="Pfam" id="PF00563">
    <property type="entry name" value="EAL"/>
    <property type="match status" value="1"/>
</dbReference>
<feature type="domain" description="PAS" evidence="1">
    <location>
        <begin position="17"/>
        <end position="65"/>
    </location>
</feature>
<dbReference type="CDD" id="cd00130">
    <property type="entry name" value="PAS"/>
    <property type="match status" value="2"/>
</dbReference>
<dbReference type="AlphaFoldDB" id="A0A5B8CVN0"/>
<dbReference type="InterPro" id="IPR000160">
    <property type="entry name" value="GGDEF_dom"/>
</dbReference>
<dbReference type="SMART" id="SM00091">
    <property type="entry name" value="PAS"/>
    <property type="match status" value="2"/>
</dbReference>
<feature type="domain" description="PAS" evidence="1">
    <location>
        <begin position="446"/>
        <end position="492"/>
    </location>
</feature>
<dbReference type="InterPro" id="IPR003018">
    <property type="entry name" value="GAF"/>
</dbReference>
<dbReference type="CDD" id="cd01948">
    <property type="entry name" value="EAL"/>
    <property type="match status" value="1"/>
</dbReference>
<dbReference type="NCBIfam" id="TIGR00229">
    <property type="entry name" value="sensory_box"/>
    <property type="match status" value="2"/>
</dbReference>
<dbReference type="InterPro" id="IPR035919">
    <property type="entry name" value="EAL_sf"/>
</dbReference>
<dbReference type="Pfam" id="PF13426">
    <property type="entry name" value="PAS_9"/>
    <property type="match status" value="2"/>
</dbReference>
<dbReference type="KEGG" id="mmec:FIU01_11775"/>
<dbReference type="InterPro" id="IPR035965">
    <property type="entry name" value="PAS-like_dom_sf"/>
</dbReference>
<dbReference type="SUPFAM" id="SSF55073">
    <property type="entry name" value="Nucleotide cyclase"/>
    <property type="match status" value="1"/>
</dbReference>
<feature type="domain" description="EAL" evidence="2">
    <location>
        <begin position="751"/>
        <end position="1005"/>
    </location>
</feature>
<dbReference type="Pfam" id="PF13185">
    <property type="entry name" value="GAF_2"/>
    <property type="match status" value="1"/>
</dbReference>
<dbReference type="Pfam" id="PF13188">
    <property type="entry name" value="PAS_8"/>
    <property type="match status" value="1"/>
</dbReference>
<protein>
    <submittedName>
        <fullName evidence="4">EAL domain-containing protein</fullName>
    </submittedName>
</protein>
<dbReference type="Pfam" id="PF00990">
    <property type="entry name" value="GGDEF"/>
    <property type="match status" value="1"/>
</dbReference>
<keyword evidence="5" id="KW-1185">Reference proteome</keyword>
<sequence length="1006" mass="113363">MSPECSQAAQQDALRVSESRYRRLFETAQDGILLLNAATAQIEDVNPFLIKLLGYTHAEFLGKKLWQVGPFSDIQESKEMFAELQTRGFVRYEDLPLITKSGVHIQVEFVSNAYDCEGLTVIQCNIRDITERKAAEFRAQRLTQLYAALSRCNKAIIHSATEQALFNEICNIAVSSGGMMTAWVGLLDHASGDIRLIACEGKDCALVQGLKISIDVDSPACHGPSSIALREHQPYWCQDFIRDPNTMHWAALGAQIGWKSLASLPFYQQRKAIGVFVLYAKELDAFDLDARGLLSEMAGDISFAMDNFLLENERVKNSQDIEFKNTILQTQQETSLDGILVIDQYHKVIAYNRRFADLWQLKANITEHALDAPLMRVIFSQVIDLDAFFKRIDYLFSHRDENSRTELLLKDGRIIDRYSAPIKSMAGKYYGRVWYFRDITHAKAIEKELLIAATAFEVQEGIIVADADHIVLRVNKAFMQQTGYQAEDIVGRKTSVLKSSRHDASFYQAIRESLYGEGFWHGEIWNRRQNGEEHLVWLTISAVSNAIGEIINYVSTHSDLSLIKQNEAEIHALAYYDPLTNLPNRRLLYERLQHCIALQARCVIYGAVLFMDIDHFKLLNDTKGHNIGDLLLIQVARRLQDCLRDGDTVGRLGGDEFILILENLDQDPHQSAALAKTVAEKILAVMSQPYLLEGYGYSTSASIGISLFCGEEHTVDELLARADSAMYAAKSAGRNTHRFYDMAMQVELDARNALEHDLHYALAQDQFELYYQMQVNNATQVIGAEALIRWVHPSHGVVSPLAFIPLAEATGLILPIGQWVLESACVQLHLWAKSARTRHLQLAINVSARQFYQANFVEQVSKTIAKFMIAPERLKFELTESLVLDDIEDTVSKMHALKKIGVRFAMDDFGTGQSSLAYLTQLPLDQLKIDQSFVRNLGVKPTDAIIVQTIIGMANNLGMEVIAEGVETEFQHLFLKQHECDLYQGYLFSKPVTIDTFEACIQSAIG</sequence>
<dbReference type="Gene3D" id="3.30.70.270">
    <property type="match status" value="1"/>
</dbReference>
<dbReference type="CDD" id="cd01949">
    <property type="entry name" value="GGDEF"/>
    <property type="match status" value="1"/>
</dbReference>
<evidence type="ECO:0000313" key="4">
    <source>
        <dbReference type="EMBL" id="QDC45130.1"/>
    </source>
</evidence>
<evidence type="ECO:0000259" key="1">
    <source>
        <dbReference type="PROSITE" id="PS50112"/>
    </source>
</evidence>
<accession>A0A5B8CVN0</accession>
<dbReference type="InterPro" id="IPR029787">
    <property type="entry name" value="Nucleotide_cyclase"/>
</dbReference>
<feature type="domain" description="GGDEF" evidence="3">
    <location>
        <begin position="604"/>
        <end position="742"/>
    </location>
</feature>
<dbReference type="Proteomes" id="UP000311008">
    <property type="component" value="Chromosome"/>
</dbReference>
<proteinExistence type="predicted"/>
<dbReference type="PROSITE" id="PS50112">
    <property type="entry name" value="PAS"/>
    <property type="match status" value="2"/>
</dbReference>
<dbReference type="Gene3D" id="3.20.20.450">
    <property type="entry name" value="EAL domain"/>
    <property type="match status" value="1"/>
</dbReference>
<dbReference type="RefSeq" id="WP_140004454.1">
    <property type="nucleotide sequence ID" value="NZ_CP040946.1"/>
</dbReference>
<dbReference type="InterPro" id="IPR043128">
    <property type="entry name" value="Rev_trsase/Diguanyl_cyclase"/>
</dbReference>
<evidence type="ECO:0000259" key="3">
    <source>
        <dbReference type="PROSITE" id="PS50887"/>
    </source>
</evidence>
<dbReference type="SUPFAM" id="SSF55781">
    <property type="entry name" value="GAF domain-like"/>
    <property type="match status" value="1"/>
</dbReference>
<dbReference type="NCBIfam" id="TIGR00254">
    <property type="entry name" value="GGDEF"/>
    <property type="match status" value="1"/>
</dbReference>
<dbReference type="Gene3D" id="3.30.450.20">
    <property type="entry name" value="PAS domain"/>
    <property type="match status" value="3"/>
</dbReference>
<dbReference type="InterPro" id="IPR000014">
    <property type="entry name" value="PAS"/>
</dbReference>
<dbReference type="SMART" id="SM00052">
    <property type="entry name" value="EAL"/>
    <property type="match status" value="1"/>
</dbReference>
<evidence type="ECO:0000313" key="5">
    <source>
        <dbReference type="Proteomes" id="UP000311008"/>
    </source>
</evidence>
<dbReference type="Gene3D" id="3.30.450.40">
    <property type="match status" value="1"/>
</dbReference>
<gene>
    <name evidence="4" type="ORF">FIU01_11775</name>
</gene>
<dbReference type="EMBL" id="CP040946">
    <property type="protein sequence ID" value="QDC45130.1"/>
    <property type="molecule type" value="Genomic_DNA"/>
</dbReference>
<dbReference type="InterPro" id="IPR029016">
    <property type="entry name" value="GAF-like_dom_sf"/>
</dbReference>
<dbReference type="PANTHER" id="PTHR44757:SF2">
    <property type="entry name" value="BIOFILM ARCHITECTURE MAINTENANCE PROTEIN MBAA"/>
    <property type="match status" value="1"/>
</dbReference>
<dbReference type="SUPFAM" id="SSF55785">
    <property type="entry name" value="PYP-like sensor domain (PAS domain)"/>
    <property type="match status" value="3"/>
</dbReference>
<dbReference type="PROSITE" id="PS50883">
    <property type="entry name" value="EAL"/>
    <property type="match status" value="1"/>
</dbReference>
<name>A0A5B8CVN0_9PROT</name>